<proteinExistence type="predicted"/>
<protein>
    <submittedName>
        <fullName evidence="2">Catechol 2,3-dioxygenase-like lactoylglutathione lyase family enzyme</fullName>
    </submittedName>
</protein>
<evidence type="ECO:0000313" key="3">
    <source>
        <dbReference type="Proteomes" id="UP001225356"/>
    </source>
</evidence>
<comment type="caution">
    <text evidence="2">The sequence shown here is derived from an EMBL/GenBank/DDBJ whole genome shotgun (WGS) entry which is preliminary data.</text>
</comment>
<name>A0ABT9QUH2_9ACTN</name>
<dbReference type="RefSeq" id="WP_307569434.1">
    <property type="nucleotide sequence ID" value="NZ_JAUSQU010000003.1"/>
</dbReference>
<reference evidence="2 3" key="1">
    <citation type="submission" date="2023-07" db="EMBL/GenBank/DDBJ databases">
        <title>Sequencing the genomes of 1000 actinobacteria strains.</title>
        <authorList>
            <person name="Klenk H.-P."/>
        </authorList>
    </citation>
    <scope>NUCLEOTIDE SEQUENCE [LARGE SCALE GENOMIC DNA]</scope>
    <source>
        <strain evidence="2 3">DSM 46740</strain>
    </source>
</reference>
<sequence>MPQLHHLALTTADLTTGAAFYDAVFGVLGYKSGYTSDELRTWVGHSPEILLYPVEGDDTAPHTHGRPGLQHAAMEVENRAMVDAVHEAVVAGGGTVVHAPREYDYAEGYYAVFVTDSDGNRWEFAHIPTPTQ</sequence>
<feature type="domain" description="VOC" evidence="1">
    <location>
        <begin position="3"/>
        <end position="127"/>
    </location>
</feature>
<dbReference type="SUPFAM" id="SSF54593">
    <property type="entry name" value="Glyoxalase/Bleomycin resistance protein/Dihydroxybiphenyl dioxygenase"/>
    <property type="match status" value="1"/>
</dbReference>
<dbReference type="InterPro" id="IPR004360">
    <property type="entry name" value="Glyas_Fos-R_dOase_dom"/>
</dbReference>
<organism evidence="2 3">
    <name type="scientific">Streptosporangium lutulentum</name>
    <dbReference type="NCBI Taxonomy" id="1461250"/>
    <lineage>
        <taxon>Bacteria</taxon>
        <taxon>Bacillati</taxon>
        <taxon>Actinomycetota</taxon>
        <taxon>Actinomycetes</taxon>
        <taxon>Streptosporangiales</taxon>
        <taxon>Streptosporangiaceae</taxon>
        <taxon>Streptosporangium</taxon>
    </lineage>
</organism>
<dbReference type="PROSITE" id="PS51819">
    <property type="entry name" value="VOC"/>
    <property type="match status" value="1"/>
</dbReference>
<dbReference type="Pfam" id="PF00903">
    <property type="entry name" value="Glyoxalase"/>
    <property type="match status" value="1"/>
</dbReference>
<dbReference type="InterPro" id="IPR029068">
    <property type="entry name" value="Glyas_Bleomycin-R_OHBP_Dase"/>
</dbReference>
<dbReference type="InterPro" id="IPR037523">
    <property type="entry name" value="VOC_core"/>
</dbReference>
<dbReference type="Gene3D" id="3.10.180.10">
    <property type="entry name" value="2,3-Dihydroxybiphenyl 1,2-Dioxygenase, domain 1"/>
    <property type="match status" value="1"/>
</dbReference>
<gene>
    <name evidence="2" type="ORF">J2853_009714</name>
</gene>
<evidence type="ECO:0000313" key="2">
    <source>
        <dbReference type="EMBL" id="MDP9850418.1"/>
    </source>
</evidence>
<dbReference type="PANTHER" id="PTHR35006:SF2">
    <property type="entry name" value="GLYOXALASE FAMILY PROTEIN (AFU_ORTHOLOGUE AFUA_5G14830)"/>
    <property type="match status" value="1"/>
</dbReference>
<keyword evidence="3" id="KW-1185">Reference proteome</keyword>
<dbReference type="PANTHER" id="PTHR35006">
    <property type="entry name" value="GLYOXALASE FAMILY PROTEIN (AFU_ORTHOLOGUE AFUA_5G14830)"/>
    <property type="match status" value="1"/>
</dbReference>
<dbReference type="EMBL" id="JAUSQU010000003">
    <property type="protein sequence ID" value="MDP9850418.1"/>
    <property type="molecule type" value="Genomic_DNA"/>
</dbReference>
<evidence type="ECO:0000259" key="1">
    <source>
        <dbReference type="PROSITE" id="PS51819"/>
    </source>
</evidence>
<dbReference type="Proteomes" id="UP001225356">
    <property type="component" value="Unassembled WGS sequence"/>
</dbReference>
<accession>A0ABT9QUH2</accession>